<feature type="region of interest" description="Disordered" evidence="1">
    <location>
        <begin position="62"/>
        <end position="88"/>
    </location>
</feature>
<keyword evidence="3" id="KW-1185">Reference proteome</keyword>
<dbReference type="AlphaFoldDB" id="A0AA43TTS6"/>
<evidence type="ECO:0000256" key="1">
    <source>
        <dbReference type="SAM" id="MobiDB-lite"/>
    </source>
</evidence>
<sequence length="88" mass="10055">MSPWEAWMSPWEAWMSPWQAWIVCALDKVQRGGSETIITITAIVMFSTGAKDLASKLEDELFVNDETNNEEDTWEDAEERAEEDAKDA</sequence>
<gene>
    <name evidence="2" type="ORF">OHK93_002459</name>
</gene>
<name>A0AA43TTS6_9LECA</name>
<dbReference type="EMBL" id="JAPUFD010000014">
    <property type="protein sequence ID" value="MDI1491251.1"/>
    <property type="molecule type" value="Genomic_DNA"/>
</dbReference>
<proteinExistence type="predicted"/>
<comment type="caution">
    <text evidence="2">The sequence shown here is derived from an EMBL/GenBank/DDBJ whole genome shotgun (WGS) entry which is preliminary data.</text>
</comment>
<dbReference type="Proteomes" id="UP001161017">
    <property type="component" value="Unassembled WGS sequence"/>
</dbReference>
<organism evidence="2 3">
    <name type="scientific">Ramalina farinacea</name>
    <dbReference type="NCBI Taxonomy" id="258253"/>
    <lineage>
        <taxon>Eukaryota</taxon>
        <taxon>Fungi</taxon>
        <taxon>Dikarya</taxon>
        <taxon>Ascomycota</taxon>
        <taxon>Pezizomycotina</taxon>
        <taxon>Lecanoromycetes</taxon>
        <taxon>OSLEUM clade</taxon>
        <taxon>Lecanoromycetidae</taxon>
        <taxon>Lecanorales</taxon>
        <taxon>Lecanorineae</taxon>
        <taxon>Ramalinaceae</taxon>
        <taxon>Ramalina</taxon>
    </lineage>
</organism>
<protein>
    <submittedName>
        <fullName evidence="2">Uncharacterized protein</fullName>
    </submittedName>
</protein>
<reference evidence="2" key="1">
    <citation type="journal article" date="2023" name="Genome Biol. Evol.">
        <title>First Whole Genome Sequence and Flow Cytometry Genome Size Data for the Lichen-Forming Fungus Ramalina farinacea (Ascomycota).</title>
        <authorList>
            <person name="Llewellyn T."/>
            <person name="Mian S."/>
            <person name="Hill R."/>
            <person name="Leitch I.J."/>
            <person name="Gaya E."/>
        </authorList>
    </citation>
    <scope>NUCLEOTIDE SEQUENCE</scope>
    <source>
        <strain evidence="2">LIQ254RAFAR</strain>
    </source>
</reference>
<evidence type="ECO:0000313" key="3">
    <source>
        <dbReference type="Proteomes" id="UP001161017"/>
    </source>
</evidence>
<evidence type="ECO:0000313" key="2">
    <source>
        <dbReference type="EMBL" id="MDI1491251.1"/>
    </source>
</evidence>
<accession>A0AA43TTS6</accession>